<name>A0A0G0XRF3_9BACT</name>
<accession>A0A0G0XRF3</accession>
<sequence length="161" mass="18382">MPPPQPPVYIDPSYGQYGYDPYAQGYGHDPYAGQYPSQYAQPYPAQYSQYGQYPPQYNPYGQQILYNREMMIQETEAARLSRELWEVDRRAEVYRAEAIRLVAQAQAQRSEALARSIQSQLDQVKRQLQEAIDQATATRAQIAELEEIVFADDPVPAGQGE</sequence>
<proteinExistence type="predicted"/>
<dbReference type="Proteomes" id="UP000033930">
    <property type="component" value="Unassembled WGS sequence"/>
</dbReference>
<feature type="coiled-coil region" evidence="1">
    <location>
        <begin position="107"/>
        <end position="148"/>
    </location>
</feature>
<evidence type="ECO:0000313" key="2">
    <source>
        <dbReference type="EMBL" id="KKR99495.1"/>
    </source>
</evidence>
<evidence type="ECO:0000256" key="1">
    <source>
        <dbReference type="SAM" id="Coils"/>
    </source>
</evidence>
<organism evidence="2 3">
    <name type="scientific">Candidatus Uhrbacteria bacterium GW2011_GWC1_41_20</name>
    <dbReference type="NCBI Taxonomy" id="1618983"/>
    <lineage>
        <taxon>Bacteria</taxon>
        <taxon>Candidatus Uhriibacteriota</taxon>
    </lineage>
</organism>
<protein>
    <submittedName>
        <fullName evidence="2">Uncharacterized protein</fullName>
    </submittedName>
</protein>
<dbReference type="EMBL" id="LCAW01000005">
    <property type="protein sequence ID" value="KKR99495.1"/>
    <property type="molecule type" value="Genomic_DNA"/>
</dbReference>
<keyword evidence="1" id="KW-0175">Coiled coil</keyword>
<gene>
    <name evidence="2" type="ORF">UU50_C0005G0002</name>
</gene>
<comment type="caution">
    <text evidence="2">The sequence shown here is derived from an EMBL/GenBank/DDBJ whole genome shotgun (WGS) entry which is preliminary data.</text>
</comment>
<evidence type="ECO:0000313" key="3">
    <source>
        <dbReference type="Proteomes" id="UP000033930"/>
    </source>
</evidence>
<dbReference type="AlphaFoldDB" id="A0A0G0XRF3"/>
<reference evidence="2 3" key="1">
    <citation type="journal article" date="2015" name="Nature">
        <title>rRNA introns, odd ribosomes, and small enigmatic genomes across a large radiation of phyla.</title>
        <authorList>
            <person name="Brown C.T."/>
            <person name="Hug L.A."/>
            <person name="Thomas B.C."/>
            <person name="Sharon I."/>
            <person name="Castelle C.J."/>
            <person name="Singh A."/>
            <person name="Wilkins M.J."/>
            <person name="Williams K.H."/>
            <person name="Banfield J.F."/>
        </authorList>
    </citation>
    <scope>NUCLEOTIDE SEQUENCE [LARGE SCALE GENOMIC DNA]</scope>
</reference>